<evidence type="ECO:0000256" key="12">
    <source>
        <dbReference type="SAM" id="Phobius"/>
    </source>
</evidence>
<dbReference type="PANTHER" id="PTHR43560:SF1">
    <property type="entry name" value="ION-TRANSLOCATING OXIDOREDUCTASE COMPLEX SUBUNIT B"/>
    <property type="match status" value="1"/>
</dbReference>
<feature type="binding site" evidence="10">
    <location>
        <position position="151"/>
    </location>
    <ligand>
        <name>[4Fe-4S] cluster</name>
        <dbReference type="ChEBI" id="CHEBI:49883"/>
        <label>3</label>
    </ligand>
</feature>
<feature type="domain" description="4Fe-4S ferredoxin-type" evidence="13">
    <location>
        <begin position="211"/>
        <end position="240"/>
    </location>
</feature>
<dbReference type="PANTHER" id="PTHR43560">
    <property type="entry name" value="ION-TRANSLOCATING OXIDOREDUCTASE COMPLEX SUBUNIT B"/>
    <property type="match status" value="1"/>
</dbReference>
<evidence type="ECO:0000256" key="4">
    <source>
        <dbReference type="ARBA" id="ARBA00022737"/>
    </source>
</evidence>
<keyword evidence="2 10" id="KW-0004">4Fe-4S</keyword>
<dbReference type="InterPro" id="IPR017900">
    <property type="entry name" value="4Fe4S_Fe_S_CS"/>
</dbReference>
<feature type="domain" description="4Fe-4S ferredoxin-type" evidence="13">
    <location>
        <begin position="163"/>
        <end position="192"/>
    </location>
</feature>
<evidence type="ECO:0000259" key="13">
    <source>
        <dbReference type="PROSITE" id="PS51379"/>
    </source>
</evidence>
<dbReference type="InterPro" id="IPR010207">
    <property type="entry name" value="Elect_transpt_cplx_RnfB/RsxB"/>
</dbReference>
<keyword evidence="4 10" id="KW-0677">Repeat</keyword>
<feature type="transmembrane region" description="Helical" evidence="12">
    <location>
        <begin position="6"/>
        <end position="27"/>
    </location>
</feature>
<evidence type="ECO:0000256" key="6">
    <source>
        <dbReference type="ARBA" id="ARBA00022982"/>
    </source>
</evidence>
<sequence>MNETVIFSVVLLAVLGLVLALILYLVAQKFKVEEDPRIDLVAEALPGANCGACGKAGCRDMAEQIVKDPSYTGCPVCNADNIAKIAEILGRVPEEKEPCIAVVRCKGGKVNSPAKVQFEGLQSCSFANSLFTTEGGCPFGCLGCGDCTKACTFDAIHMNPETGLPEVDPYKCTACGACAKACPRGIIEIRKKREATGRVYVGCMNKQKGVYSTKVCKISCIGCGKCVKVCPQNAITLANNLAYVNDDLCIACQKCVEACPTKAMTIMPLSKKLPETPKAEPASAPAAATEPMQKAEAQA</sequence>
<comment type="cofactor">
    <cofactor evidence="10">
        <name>[4Fe-4S] cluster</name>
        <dbReference type="ChEBI" id="CHEBI:49883"/>
    </cofactor>
    <text evidence="10">Binds 3 [4Fe-4S] clusters.</text>
</comment>
<feature type="domain" description="4Fe-4S ferredoxin-type" evidence="13">
    <location>
        <begin position="141"/>
        <end position="161"/>
    </location>
</feature>
<comment type="subcellular location">
    <subcellularLocation>
        <location evidence="10">Cell membrane</location>
    </subcellularLocation>
</comment>
<dbReference type="PROSITE" id="PS51379">
    <property type="entry name" value="4FE4S_FER_2"/>
    <property type="match status" value="4"/>
</dbReference>
<reference evidence="15" key="2">
    <citation type="journal article" date="2021" name="PeerJ">
        <title>Extensive microbial diversity within the chicken gut microbiome revealed by metagenomics and culture.</title>
        <authorList>
            <person name="Gilroy R."/>
            <person name="Ravi A."/>
            <person name="Getino M."/>
            <person name="Pursley I."/>
            <person name="Horton D.L."/>
            <person name="Alikhan N.F."/>
            <person name="Baker D."/>
            <person name="Gharbi K."/>
            <person name="Hall N."/>
            <person name="Watson M."/>
            <person name="Adriaenssens E.M."/>
            <person name="Foster-Nyarko E."/>
            <person name="Jarju S."/>
            <person name="Secka A."/>
            <person name="Antonio M."/>
            <person name="Oren A."/>
            <person name="Chaudhuri R.R."/>
            <person name="La Ragione R."/>
            <person name="Hildebrand F."/>
            <person name="Pallen M.J."/>
        </authorList>
    </citation>
    <scope>NUCLEOTIDE SEQUENCE</scope>
    <source>
        <strain evidence="15">2889</strain>
    </source>
</reference>
<dbReference type="EC" id="7.-.-.-" evidence="10"/>
<gene>
    <name evidence="10" type="primary">rnfB</name>
    <name evidence="15" type="ORF">IAB08_06020</name>
</gene>
<reference evidence="15" key="1">
    <citation type="submission" date="2020-10" db="EMBL/GenBank/DDBJ databases">
        <authorList>
            <person name="Gilroy R."/>
        </authorList>
    </citation>
    <scope>NUCLEOTIDE SEQUENCE</scope>
    <source>
        <strain evidence="15">2889</strain>
    </source>
</reference>
<evidence type="ECO:0000256" key="2">
    <source>
        <dbReference type="ARBA" id="ARBA00022485"/>
    </source>
</evidence>
<feature type="domain" description="4Fe-4S ferredoxin-type" evidence="13">
    <location>
        <begin position="242"/>
        <end position="269"/>
    </location>
</feature>
<evidence type="ECO:0000313" key="16">
    <source>
        <dbReference type="Proteomes" id="UP000823612"/>
    </source>
</evidence>
<feature type="binding site" evidence="10">
    <location>
        <position position="172"/>
    </location>
    <ligand>
        <name>[4Fe-4S] cluster</name>
        <dbReference type="ChEBI" id="CHEBI:49883"/>
        <label>3</label>
    </ligand>
</feature>
<dbReference type="GO" id="GO:0022900">
    <property type="term" value="P:electron transport chain"/>
    <property type="evidence" value="ECO:0007669"/>
    <property type="project" value="UniProtKB-UniRule"/>
</dbReference>
<feature type="binding site" evidence="10">
    <location>
        <position position="175"/>
    </location>
    <ligand>
        <name>[4Fe-4S] cluster</name>
        <dbReference type="ChEBI" id="CHEBI:49883"/>
        <label>3</label>
    </ligand>
</feature>
<dbReference type="GO" id="GO:0009055">
    <property type="term" value="F:electron transfer activity"/>
    <property type="evidence" value="ECO:0007669"/>
    <property type="project" value="InterPro"/>
</dbReference>
<evidence type="ECO:0000313" key="15">
    <source>
        <dbReference type="EMBL" id="MBO8432832.1"/>
    </source>
</evidence>
<dbReference type="GO" id="GO:0005886">
    <property type="term" value="C:plasma membrane"/>
    <property type="evidence" value="ECO:0007669"/>
    <property type="project" value="UniProtKB-SubCell"/>
</dbReference>
<dbReference type="GO" id="GO:0051539">
    <property type="term" value="F:4 iron, 4 sulfur cluster binding"/>
    <property type="evidence" value="ECO:0007669"/>
    <property type="project" value="UniProtKB-UniRule"/>
</dbReference>
<feature type="region of interest" description="Disordered" evidence="11">
    <location>
        <begin position="274"/>
        <end position="299"/>
    </location>
</feature>
<feature type="binding site" evidence="10">
    <location>
        <position position="58"/>
    </location>
    <ligand>
        <name>[4Fe-4S] cluster</name>
        <dbReference type="ChEBI" id="CHEBI:49883"/>
        <label>1</label>
    </ligand>
</feature>
<evidence type="ECO:0000256" key="8">
    <source>
        <dbReference type="ARBA" id="ARBA00023014"/>
    </source>
</evidence>
<evidence type="ECO:0000259" key="14">
    <source>
        <dbReference type="PROSITE" id="PS51656"/>
    </source>
</evidence>
<dbReference type="Proteomes" id="UP000823612">
    <property type="component" value="Unassembled WGS sequence"/>
</dbReference>
<dbReference type="GO" id="GO:0046872">
    <property type="term" value="F:metal ion binding"/>
    <property type="evidence" value="ECO:0007669"/>
    <property type="project" value="UniProtKB-KW"/>
</dbReference>
<keyword evidence="5 10" id="KW-1278">Translocase</keyword>
<evidence type="ECO:0000256" key="9">
    <source>
        <dbReference type="ARBA" id="ARBA00023136"/>
    </source>
</evidence>
<evidence type="ECO:0000256" key="3">
    <source>
        <dbReference type="ARBA" id="ARBA00022723"/>
    </source>
</evidence>
<dbReference type="HAMAP" id="MF_00463">
    <property type="entry name" value="RsxB_RnfB"/>
    <property type="match status" value="1"/>
</dbReference>
<feature type="binding site" evidence="10">
    <location>
        <position position="53"/>
    </location>
    <ligand>
        <name>[4Fe-4S] cluster</name>
        <dbReference type="ChEBI" id="CHEBI:49883"/>
        <label>1</label>
    </ligand>
</feature>
<dbReference type="Gene3D" id="3.30.70.20">
    <property type="match status" value="2"/>
</dbReference>
<keyword evidence="3 10" id="KW-0479">Metal-binding</keyword>
<feature type="binding site" evidence="10">
    <location>
        <position position="144"/>
    </location>
    <ligand>
        <name>[4Fe-4S] cluster</name>
        <dbReference type="ChEBI" id="CHEBI:49883"/>
        <label>2</label>
    </ligand>
</feature>
<accession>A0A9D9H2D1</accession>
<keyword evidence="12" id="KW-0812">Transmembrane</keyword>
<dbReference type="InterPro" id="IPR007202">
    <property type="entry name" value="4Fe-4S_dom"/>
</dbReference>
<keyword evidence="8 10" id="KW-0411">Iron-sulfur</keyword>
<keyword evidence="1 10" id="KW-0813">Transport</keyword>
<keyword evidence="7 10" id="KW-0408">Iron</keyword>
<feature type="binding site" evidence="10">
    <location>
        <position position="182"/>
    </location>
    <ligand>
        <name>[4Fe-4S] cluster</name>
        <dbReference type="ChEBI" id="CHEBI:49883"/>
        <label>2</label>
    </ligand>
</feature>
<feature type="domain" description="4Fe-4S" evidence="14">
    <location>
        <begin position="33"/>
        <end position="91"/>
    </location>
</feature>
<dbReference type="SUPFAM" id="SSF54862">
    <property type="entry name" value="4Fe-4S ferredoxins"/>
    <property type="match status" value="2"/>
</dbReference>
<protein>
    <recommendedName>
        <fullName evidence="10">Ion-translocating oxidoreductase complex subunit B</fullName>
        <ecNumber evidence="10">7.-.-.-</ecNumber>
    </recommendedName>
    <alternativeName>
        <fullName evidence="10">Rnf electron transport complex subunit B</fullName>
    </alternativeName>
</protein>
<dbReference type="Pfam" id="PF12838">
    <property type="entry name" value="Fer4_7"/>
    <property type="match status" value="2"/>
</dbReference>
<comment type="subunit">
    <text evidence="10">The complex is composed of six subunits: RnfA, RnfB, RnfC, RnfD, RnfE and RnfG.</text>
</comment>
<evidence type="ECO:0000256" key="11">
    <source>
        <dbReference type="SAM" id="MobiDB-lite"/>
    </source>
</evidence>
<proteinExistence type="inferred from homology"/>
<dbReference type="CDD" id="cd10549">
    <property type="entry name" value="MtMvhB_like"/>
    <property type="match status" value="1"/>
</dbReference>
<dbReference type="PROSITE" id="PS00198">
    <property type="entry name" value="4FE4S_FER_1"/>
    <property type="match status" value="2"/>
</dbReference>
<keyword evidence="12" id="KW-1133">Transmembrane helix</keyword>
<comment type="function">
    <text evidence="10">Part of a membrane-bound complex that couples electron transfer with translocation of ions across the membrane.</text>
</comment>
<dbReference type="AlphaFoldDB" id="A0A9D9H2D1"/>
<dbReference type="InterPro" id="IPR050395">
    <property type="entry name" value="4Fe4S_Ferredoxin_RnfB"/>
</dbReference>
<evidence type="ECO:0000256" key="10">
    <source>
        <dbReference type="HAMAP-Rule" id="MF_00463"/>
    </source>
</evidence>
<feature type="binding site" evidence="10">
    <location>
        <position position="137"/>
    </location>
    <ligand>
        <name>[4Fe-4S] cluster</name>
        <dbReference type="ChEBI" id="CHEBI:49883"/>
        <label>2</label>
    </ligand>
</feature>
<feature type="binding site" evidence="10">
    <location>
        <position position="141"/>
    </location>
    <ligand>
        <name>[4Fe-4S] cluster</name>
        <dbReference type="ChEBI" id="CHEBI:49883"/>
        <label>2</label>
    </ligand>
</feature>
<comment type="caution">
    <text evidence="15">The sequence shown here is derived from an EMBL/GenBank/DDBJ whole genome shotgun (WGS) entry which is preliminary data.</text>
</comment>
<organism evidence="15 16">
    <name type="scientific">Candidatus Pullibacteroides excrementavium</name>
    <dbReference type="NCBI Taxonomy" id="2840905"/>
    <lineage>
        <taxon>Bacteria</taxon>
        <taxon>Pseudomonadati</taxon>
        <taxon>Bacteroidota</taxon>
        <taxon>Bacteroidia</taxon>
        <taxon>Bacteroidales</taxon>
        <taxon>Candidatus Pullibacteroides</taxon>
    </lineage>
</organism>
<dbReference type="Gene3D" id="1.10.15.40">
    <property type="entry name" value="Electron transport complex subunit B, putative Fe-S cluster"/>
    <property type="match status" value="1"/>
</dbReference>
<feature type="binding site" evidence="10">
    <location>
        <position position="147"/>
    </location>
    <ligand>
        <name>[4Fe-4S] cluster</name>
        <dbReference type="ChEBI" id="CHEBI:49883"/>
        <label>2</label>
    </ligand>
</feature>
<keyword evidence="10" id="KW-1003">Cell membrane</keyword>
<dbReference type="EMBL" id="JADIMZ010000090">
    <property type="protein sequence ID" value="MBO8432832.1"/>
    <property type="molecule type" value="Genomic_DNA"/>
</dbReference>
<feature type="binding site" evidence="10">
    <location>
        <position position="50"/>
    </location>
    <ligand>
        <name>[4Fe-4S] cluster</name>
        <dbReference type="ChEBI" id="CHEBI:49883"/>
        <label>1</label>
    </ligand>
</feature>
<feature type="compositionally biased region" description="Low complexity" evidence="11">
    <location>
        <begin position="279"/>
        <end position="291"/>
    </location>
</feature>
<evidence type="ECO:0000256" key="5">
    <source>
        <dbReference type="ARBA" id="ARBA00022967"/>
    </source>
</evidence>
<name>A0A9D9H2D1_9BACT</name>
<dbReference type="InterPro" id="IPR017896">
    <property type="entry name" value="4Fe4S_Fe-S-bd"/>
</dbReference>
<evidence type="ECO:0000256" key="7">
    <source>
        <dbReference type="ARBA" id="ARBA00023004"/>
    </source>
</evidence>
<evidence type="ECO:0000256" key="1">
    <source>
        <dbReference type="ARBA" id="ARBA00022448"/>
    </source>
</evidence>
<feature type="binding site" evidence="10">
    <location>
        <position position="74"/>
    </location>
    <ligand>
        <name>[4Fe-4S] cluster</name>
        <dbReference type="ChEBI" id="CHEBI:49883"/>
        <label>1</label>
    </ligand>
</feature>
<keyword evidence="6 10" id="KW-0249">Electron transport</keyword>
<comment type="similarity">
    <text evidence="10">Belongs to the 4Fe4S bacterial-type ferredoxin family. RnfB subfamily.</text>
</comment>
<dbReference type="PROSITE" id="PS51656">
    <property type="entry name" value="4FE4S"/>
    <property type="match status" value="1"/>
</dbReference>
<feature type="binding site" evidence="10">
    <location>
        <position position="178"/>
    </location>
    <ligand>
        <name>[4Fe-4S] cluster</name>
        <dbReference type="ChEBI" id="CHEBI:49883"/>
        <label>3</label>
    </ligand>
</feature>
<feature type="region of interest" description="Hydrophobic" evidence="10">
    <location>
        <begin position="1"/>
        <end position="27"/>
    </location>
</feature>
<keyword evidence="9 10" id="KW-0472">Membrane</keyword>
<dbReference type="Pfam" id="PF04060">
    <property type="entry name" value="FeS"/>
    <property type="match status" value="1"/>
</dbReference>